<evidence type="ECO:0000256" key="2">
    <source>
        <dbReference type="ARBA" id="ARBA00022679"/>
    </source>
</evidence>
<keyword evidence="3 5" id="KW-0418">Kinase</keyword>
<dbReference type="EMBL" id="QSTW01000019">
    <property type="protein sequence ID" value="RGM87831.1"/>
    <property type="molecule type" value="Genomic_DNA"/>
</dbReference>
<accession>A0A3E4Z5Q5</accession>
<sequence>MDKIIGMGNALVDVLVRIDDDSLLEKLHLPKGSMQLIQEDTLSEIRKYTSGMKIHRSTGGSAGNTVCALAALGANPGFIGKIGQDETGAFFGDTLRQRGVNALLATCDLPSGIASTFISTDGERTFGTYLGAAATLRAEDLSRKMFAGYNYLYIEGYLLQDHDLMLRAVQLAKEEGLQVCLDMASYNVVEAERDFFDQLIVKYVDIVFANESEALAYTGKAPHEALEEIASKCSIAVVKTGKEGSLVKKGTEVIQLLSCPVDNVLDTTGAGDFYAAGFMYGLTCGYSLEKCVQISTILATAVIQEVGTTLPAKKWDEIKLNIESLLQV</sequence>
<dbReference type="PROSITE" id="PS00584">
    <property type="entry name" value="PFKB_KINASES_2"/>
    <property type="match status" value="1"/>
</dbReference>
<dbReference type="EMBL" id="QRJS01000006">
    <property type="protein sequence ID" value="RHH48390.1"/>
    <property type="molecule type" value="Genomic_DNA"/>
</dbReference>
<evidence type="ECO:0000313" key="7">
    <source>
        <dbReference type="Proteomes" id="UP000260814"/>
    </source>
</evidence>
<dbReference type="InterPro" id="IPR002173">
    <property type="entry name" value="Carboh/pur_kinase_PfkB_CS"/>
</dbReference>
<comment type="caution">
    <text evidence="5">The sequence shown here is derived from an EMBL/GenBank/DDBJ whole genome shotgun (WGS) entry which is preliminary data.</text>
</comment>
<evidence type="ECO:0000259" key="4">
    <source>
        <dbReference type="Pfam" id="PF00294"/>
    </source>
</evidence>
<dbReference type="Proteomes" id="UP000260814">
    <property type="component" value="Unassembled WGS sequence"/>
</dbReference>
<dbReference type="InterPro" id="IPR029056">
    <property type="entry name" value="Ribokinase-like"/>
</dbReference>
<dbReference type="InterPro" id="IPR011611">
    <property type="entry name" value="PfkB_dom"/>
</dbReference>
<organism evidence="5 7">
    <name type="scientific">Phocaeicola plebeius</name>
    <dbReference type="NCBI Taxonomy" id="310297"/>
    <lineage>
        <taxon>Bacteria</taxon>
        <taxon>Pseudomonadati</taxon>
        <taxon>Bacteroidota</taxon>
        <taxon>Bacteroidia</taxon>
        <taxon>Bacteroidales</taxon>
        <taxon>Bacteroidaceae</taxon>
        <taxon>Phocaeicola</taxon>
    </lineage>
</organism>
<dbReference type="CDD" id="cd01168">
    <property type="entry name" value="adenosine_kinase"/>
    <property type="match status" value="1"/>
</dbReference>
<evidence type="ECO:0000256" key="1">
    <source>
        <dbReference type="ARBA" id="ARBA00010688"/>
    </source>
</evidence>
<dbReference type="RefSeq" id="WP_117702529.1">
    <property type="nucleotide sequence ID" value="NZ_CAUWCJ010000053.1"/>
</dbReference>
<evidence type="ECO:0000313" key="6">
    <source>
        <dbReference type="EMBL" id="RHH48390.1"/>
    </source>
</evidence>
<gene>
    <name evidence="6" type="ORF">DW204_03680</name>
    <name evidence="5" type="ORF">DXB87_13335</name>
</gene>
<dbReference type="SUPFAM" id="SSF53613">
    <property type="entry name" value="Ribokinase-like"/>
    <property type="match status" value="1"/>
</dbReference>
<reference evidence="7 8" key="1">
    <citation type="submission" date="2018-08" db="EMBL/GenBank/DDBJ databases">
        <title>A genome reference for cultivated species of the human gut microbiota.</title>
        <authorList>
            <person name="Zou Y."/>
            <person name="Xue W."/>
            <person name="Luo G."/>
        </authorList>
    </citation>
    <scope>NUCLEOTIDE SEQUENCE [LARGE SCALE GENOMIC DNA]</scope>
    <source>
        <strain evidence="6 8">AM17-44</strain>
        <strain evidence="5 7">OM06-2</strain>
    </source>
</reference>
<dbReference type="Pfam" id="PF00294">
    <property type="entry name" value="PfkB"/>
    <property type="match status" value="1"/>
</dbReference>
<dbReference type="Gene3D" id="3.40.1190.20">
    <property type="match status" value="1"/>
</dbReference>
<evidence type="ECO:0000313" key="5">
    <source>
        <dbReference type="EMBL" id="RGM87831.1"/>
    </source>
</evidence>
<proteinExistence type="inferred from homology"/>
<keyword evidence="2" id="KW-0808">Transferase</keyword>
<dbReference type="PANTHER" id="PTHR43320">
    <property type="entry name" value="SUGAR KINASE"/>
    <property type="match status" value="1"/>
</dbReference>
<feature type="domain" description="Carbohydrate kinase PfkB" evidence="4">
    <location>
        <begin position="52"/>
        <end position="313"/>
    </location>
</feature>
<comment type="similarity">
    <text evidence="1">Belongs to the carbohydrate kinase PfkB family.</text>
</comment>
<protein>
    <submittedName>
        <fullName evidence="5">Adenosine kinase</fullName>
    </submittedName>
</protein>
<dbReference type="Proteomes" id="UP000284998">
    <property type="component" value="Unassembled WGS sequence"/>
</dbReference>
<dbReference type="PANTHER" id="PTHR43320:SF3">
    <property type="entry name" value="CARBOHYDRATE KINASE PFKB DOMAIN-CONTAINING PROTEIN"/>
    <property type="match status" value="1"/>
</dbReference>
<dbReference type="InterPro" id="IPR052700">
    <property type="entry name" value="Carb_kinase_PfkB-like"/>
</dbReference>
<dbReference type="AlphaFoldDB" id="A0A3E4Z5Q5"/>
<dbReference type="GO" id="GO:0016301">
    <property type="term" value="F:kinase activity"/>
    <property type="evidence" value="ECO:0007669"/>
    <property type="project" value="UniProtKB-KW"/>
</dbReference>
<name>A0A3E4Z5Q5_9BACT</name>
<evidence type="ECO:0000256" key="3">
    <source>
        <dbReference type="ARBA" id="ARBA00022777"/>
    </source>
</evidence>
<evidence type="ECO:0000313" key="8">
    <source>
        <dbReference type="Proteomes" id="UP000284998"/>
    </source>
</evidence>